<dbReference type="PANTHER" id="PTHR22726">
    <property type="entry name" value="METALLOENDOPEPTIDASE OMA1"/>
    <property type="match status" value="1"/>
</dbReference>
<comment type="cofactor">
    <cofactor evidence="6">
        <name>Zn(2+)</name>
        <dbReference type="ChEBI" id="CHEBI:29105"/>
    </cofactor>
    <text evidence="6">Binds 1 zinc ion per subunit.</text>
</comment>
<keyword evidence="3 6" id="KW-0378">Hydrolase</keyword>
<evidence type="ECO:0000256" key="2">
    <source>
        <dbReference type="ARBA" id="ARBA00022723"/>
    </source>
</evidence>
<sequence>MPFIRSSQGSISIQGRAYPPLSSREIRARLAVGQDQVWLIDPGQRIMTQAGLMDVKIEPRLGQAERRIILPDGTLFLTDAHDTVDDLLGTRTSLHGFEQFHPRLIAVALACILGAWAVWKYGLSALVHMAVWLTPGPVVSAMDQGMLASMDRVMSEPSQLDLDRQAEILKIFDHLQEQIDPQDQSHDYRIAFRHMPRMGPNAFALPGGTIIVTDTLAETASADALAGVIGHEMGHVAGHHGLKQVYRSVGGYVLISMLVGDTGPMLEDALLQGNLILSLSYSRTHELQADTFGATLSHQAGYDPDALLDFFDSLDLPEQDGASGWLSTHPGFEERKRNLRLLDDLQ</sequence>
<evidence type="ECO:0000259" key="7">
    <source>
        <dbReference type="Pfam" id="PF01435"/>
    </source>
</evidence>
<keyword evidence="1 6" id="KW-0645">Protease</keyword>
<dbReference type="EMBL" id="JAMFMB010000008">
    <property type="protein sequence ID" value="MCL6283476.1"/>
    <property type="molecule type" value="Genomic_DNA"/>
</dbReference>
<dbReference type="InterPro" id="IPR001915">
    <property type="entry name" value="Peptidase_M48"/>
</dbReference>
<evidence type="ECO:0000256" key="4">
    <source>
        <dbReference type="ARBA" id="ARBA00022833"/>
    </source>
</evidence>
<feature type="domain" description="DUF7092" evidence="8">
    <location>
        <begin position="13"/>
        <end position="89"/>
    </location>
</feature>
<keyword evidence="2" id="KW-0479">Metal-binding</keyword>
<dbReference type="Pfam" id="PF01435">
    <property type="entry name" value="Peptidase_M48"/>
    <property type="match status" value="1"/>
</dbReference>
<dbReference type="Proteomes" id="UP001203880">
    <property type="component" value="Unassembled WGS sequence"/>
</dbReference>
<feature type="domain" description="Peptidase M48" evidence="7">
    <location>
        <begin position="190"/>
        <end position="340"/>
    </location>
</feature>
<accession>A0ABT0Q0Z7</accession>
<dbReference type="Pfam" id="PF23368">
    <property type="entry name" value="DUF7092"/>
    <property type="match status" value="1"/>
</dbReference>
<evidence type="ECO:0000256" key="5">
    <source>
        <dbReference type="ARBA" id="ARBA00023049"/>
    </source>
</evidence>
<dbReference type="InterPro" id="IPR055518">
    <property type="entry name" value="DUF7092"/>
</dbReference>
<reference evidence="9" key="1">
    <citation type="submission" date="2022-05" db="EMBL/GenBank/DDBJ databases">
        <authorList>
            <person name="Park J.-S."/>
        </authorList>
    </citation>
    <scope>NUCLEOTIDE SEQUENCE</scope>
    <source>
        <strain evidence="9">2012CJ41-6</strain>
    </source>
</reference>
<evidence type="ECO:0000259" key="8">
    <source>
        <dbReference type="Pfam" id="PF23368"/>
    </source>
</evidence>
<evidence type="ECO:0000256" key="1">
    <source>
        <dbReference type="ARBA" id="ARBA00022670"/>
    </source>
</evidence>
<evidence type="ECO:0000313" key="10">
    <source>
        <dbReference type="Proteomes" id="UP001203880"/>
    </source>
</evidence>
<keyword evidence="5 6" id="KW-0482">Metalloprotease</keyword>
<proteinExistence type="inferred from homology"/>
<dbReference type="Gene3D" id="3.30.2010.10">
    <property type="entry name" value="Metalloproteases ('zincins'), catalytic domain"/>
    <property type="match status" value="1"/>
</dbReference>
<dbReference type="RefSeq" id="WP_249708650.1">
    <property type="nucleotide sequence ID" value="NZ_JAMFMB010000008.1"/>
</dbReference>
<evidence type="ECO:0000256" key="3">
    <source>
        <dbReference type="ARBA" id="ARBA00022801"/>
    </source>
</evidence>
<dbReference type="CDD" id="cd07332">
    <property type="entry name" value="M48C_Oma1_like"/>
    <property type="match status" value="1"/>
</dbReference>
<evidence type="ECO:0000313" key="9">
    <source>
        <dbReference type="EMBL" id="MCL6283476.1"/>
    </source>
</evidence>
<evidence type="ECO:0000256" key="6">
    <source>
        <dbReference type="RuleBase" id="RU003983"/>
    </source>
</evidence>
<keyword evidence="4 6" id="KW-0862">Zinc</keyword>
<dbReference type="PANTHER" id="PTHR22726:SF1">
    <property type="entry name" value="METALLOENDOPEPTIDASE OMA1, MITOCHONDRIAL"/>
    <property type="match status" value="1"/>
</dbReference>
<comment type="caution">
    <text evidence="9">The sequence shown here is derived from an EMBL/GenBank/DDBJ whole genome shotgun (WGS) entry which is preliminary data.</text>
</comment>
<name>A0ABT0Q0Z7_9RHOB</name>
<keyword evidence="10" id="KW-1185">Reference proteome</keyword>
<comment type="similarity">
    <text evidence="6">Belongs to the peptidase M48 family.</text>
</comment>
<dbReference type="InterPro" id="IPR051156">
    <property type="entry name" value="Mito/Outer_Membr_Metalloprot"/>
</dbReference>
<protein>
    <submittedName>
        <fullName evidence="9">M48 family metallopeptidase</fullName>
    </submittedName>
</protein>
<organism evidence="9 10">
    <name type="scientific">Ruegeria spongiae</name>
    <dbReference type="NCBI Taxonomy" id="2942209"/>
    <lineage>
        <taxon>Bacteria</taxon>
        <taxon>Pseudomonadati</taxon>
        <taxon>Pseudomonadota</taxon>
        <taxon>Alphaproteobacteria</taxon>
        <taxon>Rhodobacterales</taxon>
        <taxon>Roseobacteraceae</taxon>
        <taxon>Ruegeria</taxon>
    </lineage>
</organism>
<gene>
    <name evidence="9" type="ORF">M3P21_08000</name>
</gene>